<sequence length="693" mass="79061">MDNEALETATKSTTAAAVAAVSTTSATEAAAAATKNETAPTHNNNKVTTATNGIKENSSNFSTTTTTTVAAAATTTTTPASPTTTSPIVVTSGTVVVPTTNKSEATARLRRQGFAQSKANKTDKDSTPPRDAPPPTQITKGLNLTTTPLVRKEKRQSSNRYNVSKNCELTALSPLNDKTAAAEREELFLQKLRQCCTLFDFSEPLSDLKWKEVKRAALHEMVEYLSNQNGVITEIVYPEAINMFSVNLFRTLPPSSNPNGAEFDPEEDEPTLESSWPHLQLVYELFLRFLESPDFQPNIAKRFIDHQFVLQLLDLFDSEDPRERDFLKTVLHRIYGKFLGLRAFIRKQINNVFYRFIYETEHHNGIAELLEILGSIINGFALPLKEEHKQFLLKVLLPLHKAKSLSVYHPQLTYCVVQFLEKDPSLSEAVIKSLLKFWPKTHSPKEVMFLNELEELLDVIEPAEFQKVMVPLFRQISKSVSSPHFQVAERALYYWNNEYIMSLIADNSHIILPIMFPALNRNSKTHWNKTIHGLIYNALKLFMEMNQRLFDECSKNYKQEKQQEREKLSQREELWQQVETLAKTNPEFTKTRQYNVGVPMSDSQILYDQYNDSCDLTYDKIEQQTRSQPPLTQQQQQQPNQEPREIRGDRNKDKPLMRRKSDLPSDSGVVHALIEHKRTDEYLTTPPPDANNY</sequence>
<dbReference type="PANTHER" id="PTHR10257">
    <property type="entry name" value="SERINE/THREONINE PROTEIN PHOSPHATASE 2A PP2A REGULATORY SUBUNIT B"/>
    <property type="match status" value="1"/>
</dbReference>
<reference evidence="6" key="2">
    <citation type="journal article" date="2023" name="MicroPubl. Biol.">
        <title>Drosophila grimshawi -- wrd.</title>
        <authorList>
            <person name="Bicanovsky G.N."/>
            <person name="Anderton R.M. Jr."/>
            <person name="Kelchner K."/>
            <person name="Reed L.K."/>
            <person name="Hare-Harris A."/>
            <person name="Rele C.P."/>
        </authorList>
    </citation>
    <scope>NUCLEOTIDE SEQUENCE</scope>
</reference>
<dbReference type="InterPro" id="IPR011989">
    <property type="entry name" value="ARM-like"/>
</dbReference>
<reference evidence="6" key="1">
    <citation type="journal article" date="2022" name="F1000Research">
        <title>Manual annotation of Drosophila genes: a Genomics Education Partnership protocol.</title>
        <authorList>
            <person name="Rele C.P."/>
            <person name="Sandlin K.M."/>
            <person name="Leung W."/>
            <person name="Reed L.K."/>
        </authorList>
    </citation>
    <scope>NUCLEOTIDE SEQUENCE</scope>
</reference>
<dbReference type="GO" id="GO:0007165">
    <property type="term" value="P:signal transduction"/>
    <property type="evidence" value="ECO:0007669"/>
    <property type="project" value="InterPro"/>
</dbReference>
<dbReference type="InterPro" id="IPR016024">
    <property type="entry name" value="ARM-type_fold"/>
</dbReference>
<keyword evidence="3" id="KW-0539">Nucleus</keyword>
<feature type="region of interest" description="Disordered" evidence="5">
    <location>
        <begin position="31"/>
        <end position="62"/>
    </location>
</feature>
<feature type="compositionally biased region" description="Polar residues" evidence="5">
    <location>
        <begin position="40"/>
        <end position="61"/>
    </location>
</feature>
<evidence type="ECO:0000256" key="1">
    <source>
        <dbReference type="ARBA" id="ARBA00004123"/>
    </source>
</evidence>
<feature type="region of interest" description="Disordered" evidence="5">
    <location>
        <begin position="624"/>
        <end position="670"/>
    </location>
</feature>
<dbReference type="EMBL" id="BK064505">
    <property type="protein sequence ID" value="DBA35783.1"/>
    <property type="molecule type" value="mRNA"/>
</dbReference>
<dbReference type="SUPFAM" id="SSF48371">
    <property type="entry name" value="ARM repeat"/>
    <property type="match status" value="1"/>
</dbReference>
<gene>
    <name evidence="6" type="primary">DgriCAF1_wrd-PQ</name>
</gene>
<evidence type="ECO:0000256" key="3">
    <source>
        <dbReference type="ARBA" id="ARBA00023242"/>
    </source>
</evidence>
<dbReference type="PIRSF" id="PIRSF028043">
    <property type="entry name" value="PP2A_B56"/>
    <property type="match status" value="1"/>
</dbReference>
<proteinExistence type="evidence at transcript level"/>
<organism evidence="6">
    <name type="scientific">Drosophila grimshawi</name>
    <name type="common">Hawaiian fruit fly</name>
    <name type="synonym">Idiomyia grimshawi</name>
    <dbReference type="NCBI Taxonomy" id="7222"/>
    <lineage>
        <taxon>Eukaryota</taxon>
        <taxon>Metazoa</taxon>
        <taxon>Ecdysozoa</taxon>
        <taxon>Arthropoda</taxon>
        <taxon>Hexapoda</taxon>
        <taxon>Insecta</taxon>
        <taxon>Pterygota</taxon>
        <taxon>Neoptera</taxon>
        <taxon>Endopterygota</taxon>
        <taxon>Diptera</taxon>
        <taxon>Brachycera</taxon>
        <taxon>Muscomorpha</taxon>
        <taxon>Ephydroidea</taxon>
        <taxon>Drosophilidae</taxon>
        <taxon>Drosophila</taxon>
        <taxon>Hawaiian Drosophila</taxon>
    </lineage>
</organism>
<name>A0AA97IQ15_DROGR</name>
<comment type="similarity">
    <text evidence="2">Belongs to the phosphatase 2A regulatory subunit B56 family.</text>
</comment>
<feature type="region of interest" description="Disordered" evidence="5">
    <location>
        <begin position="101"/>
        <end position="141"/>
    </location>
</feature>
<feature type="compositionally biased region" description="Basic and acidic residues" evidence="5">
    <location>
        <begin position="642"/>
        <end position="663"/>
    </location>
</feature>
<comment type="subcellular location">
    <subcellularLocation>
        <location evidence="1">Nucleus</location>
    </subcellularLocation>
</comment>
<protein>
    <recommendedName>
        <fullName evidence="4">Serine/threonine protein phosphatase 2A regulatory subunit</fullName>
    </recommendedName>
</protein>
<dbReference type="Pfam" id="PF01603">
    <property type="entry name" value="B56"/>
    <property type="match status" value="1"/>
</dbReference>
<dbReference type="AlphaFoldDB" id="A0AA97IQ15"/>
<dbReference type="GO" id="GO:0072542">
    <property type="term" value="F:protein phosphatase activator activity"/>
    <property type="evidence" value="ECO:0007669"/>
    <property type="project" value="TreeGrafter"/>
</dbReference>
<evidence type="ECO:0000256" key="5">
    <source>
        <dbReference type="SAM" id="MobiDB-lite"/>
    </source>
</evidence>
<dbReference type="GO" id="GO:0005634">
    <property type="term" value="C:nucleus"/>
    <property type="evidence" value="ECO:0007669"/>
    <property type="project" value="UniProtKB-SubCell"/>
</dbReference>
<evidence type="ECO:0000313" key="6">
    <source>
        <dbReference type="EMBL" id="DBA35783.1"/>
    </source>
</evidence>
<dbReference type="PANTHER" id="PTHR10257:SF3">
    <property type="entry name" value="SERINE_THREONINE-PROTEIN PHOSPHATASE 2A 56 KDA REGULATORY SUBUNIT GAMMA ISOFORM"/>
    <property type="match status" value="1"/>
</dbReference>
<evidence type="ECO:0000256" key="4">
    <source>
        <dbReference type="PIRNR" id="PIRNR028043"/>
    </source>
</evidence>
<dbReference type="GO" id="GO:0005829">
    <property type="term" value="C:cytosol"/>
    <property type="evidence" value="ECO:0007669"/>
    <property type="project" value="TreeGrafter"/>
</dbReference>
<dbReference type="FunFam" id="1.25.10.10:FF:000003">
    <property type="entry name" value="Serine/threonine-protein phosphatase 2A 56 kDa regulatory subunit"/>
    <property type="match status" value="1"/>
</dbReference>
<dbReference type="InterPro" id="IPR002554">
    <property type="entry name" value="PP2A_B56"/>
</dbReference>
<dbReference type="GO" id="GO:0000159">
    <property type="term" value="C:protein phosphatase type 2A complex"/>
    <property type="evidence" value="ECO:0007669"/>
    <property type="project" value="UniProtKB-UniRule"/>
</dbReference>
<dbReference type="Gene3D" id="1.25.10.10">
    <property type="entry name" value="Leucine-rich Repeat Variant"/>
    <property type="match status" value="1"/>
</dbReference>
<accession>A0AA97IQ15</accession>
<evidence type="ECO:0000256" key="2">
    <source>
        <dbReference type="ARBA" id="ARBA00009745"/>
    </source>
</evidence>
<feature type="compositionally biased region" description="Low complexity" evidence="5">
    <location>
        <begin position="624"/>
        <end position="641"/>
    </location>
</feature>